<sequence length="95" mass="10270">MFIVLFVVVVGGYLGGCLGRTSVSGDEAVRIARAEIDFVPEETNAELGKKGFPPRAVWGITFWIPAADGEEGFERRTAVEVDADTGEVIAVYVDY</sequence>
<dbReference type="AlphaFoldDB" id="A0A382JFD5"/>
<proteinExistence type="predicted"/>
<gene>
    <name evidence="1" type="ORF">METZ01_LOCUS263714</name>
</gene>
<dbReference type="EMBL" id="UINC01074037">
    <property type="protein sequence ID" value="SVC10860.1"/>
    <property type="molecule type" value="Genomic_DNA"/>
</dbReference>
<organism evidence="1">
    <name type="scientific">marine metagenome</name>
    <dbReference type="NCBI Taxonomy" id="408172"/>
    <lineage>
        <taxon>unclassified sequences</taxon>
        <taxon>metagenomes</taxon>
        <taxon>ecological metagenomes</taxon>
    </lineage>
</organism>
<evidence type="ECO:0000313" key="1">
    <source>
        <dbReference type="EMBL" id="SVC10860.1"/>
    </source>
</evidence>
<name>A0A382JFD5_9ZZZZ</name>
<evidence type="ECO:0008006" key="2">
    <source>
        <dbReference type="Google" id="ProtNLM"/>
    </source>
</evidence>
<reference evidence="1" key="1">
    <citation type="submission" date="2018-05" db="EMBL/GenBank/DDBJ databases">
        <authorList>
            <person name="Lanie J.A."/>
            <person name="Ng W.-L."/>
            <person name="Kazmierczak K.M."/>
            <person name="Andrzejewski T.M."/>
            <person name="Davidsen T.M."/>
            <person name="Wayne K.J."/>
            <person name="Tettelin H."/>
            <person name="Glass J.I."/>
            <person name="Rusch D."/>
            <person name="Podicherti R."/>
            <person name="Tsui H.-C.T."/>
            <person name="Winkler M.E."/>
        </authorList>
    </citation>
    <scope>NUCLEOTIDE SEQUENCE</scope>
</reference>
<protein>
    <recommendedName>
        <fullName evidence="2">PepSY domain-containing protein</fullName>
    </recommendedName>
</protein>
<accession>A0A382JFD5</accession>